<reference evidence="6" key="1">
    <citation type="journal article" date="2019" name="Int. J. Syst. Evol. Microbiol.">
        <title>The Global Catalogue of Microorganisms (GCM) 10K type strain sequencing project: providing services to taxonomists for standard genome sequencing and annotation.</title>
        <authorList>
            <consortium name="The Broad Institute Genomics Platform"/>
            <consortium name="The Broad Institute Genome Sequencing Center for Infectious Disease"/>
            <person name="Wu L."/>
            <person name="Ma J."/>
        </authorList>
    </citation>
    <scope>NUCLEOTIDE SEQUENCE [LARGE SCALE GENOMIC DNA]</scope>
    <source>
        <strain evidence="6">JCM 17017</strain>
    </source>
</reference>
<dbReference type="Pfam" id="PF01580">
    <property type="entry name" value="FtsK_SpoIIIE"/>
    <property type="match status" value="1"/>
</dbReference>
<feature type="domain" description="FtsK" evidence="4">
    <location>
        <begin position="194"/>
        <end position="384"/>
    </location>
</feature>
<dbReference type="InterPro" id="IPR002543">
    <property type="entry name" value="FtsK_dom"/>
</dbReference>
<dbReference type="Gene3D" id="3.40.50.300">
    <property type="entry name" value="P-loop containing nucleotide triphosphate hydrolases"/>
    <property type="match status" value="1"/>
</dbReference>
<dbReference type="Proteomes" id="UP001501624">
    <property type="component" value="Unassembled WGS sequence"/>
</dbReference>
<evidence type="ECO:0000313" key="6">
    <source>
        <dbReference type="Proteomes" id="UP001501624"/>
    </source>
</evidence>
<accession>A0ABP7I7E7</accession>
<evidence type="ECO:0000256" key="3">
    <source>
        <dbReference type="PROSITE-ProRule" id="PRU00289"/>
    </source>
</evidence>
<dbReference type="PROSITE" id="PS50901">
    <property type="entry name" value="FTSK"/>
    <property type="match status" value="1"/>
</dbReference>
<dbReference type="PANTHER" id="PTHR22683:SF41">
    <property type="entry name" value="DNA TRANSLOCASE FTSK"/>
    <property type="match status" value="1"/>
</dbReference>
<dbReference type="InterPro" id="IPR003593">
    <property type="entry name" value="AAA+_ATPase"/>
</dbReference>
<keyword evidence="6" id="KW-1185">Reference proteome</keyword>
<dbReference type="RefSeq" id="WP_237338235.1">
    <property type="nucleotide sequence ID" value="NZ_BAABCM010000003.1"/>
</dbReference>
<keyword evidence="2 3" id="KW-0067">ATP-binding</keyword>
<dbReference type="PANTHER" id="PTHR22683">
    <property type="entry name" value="SPORULATION PROTEIN RELATED"/>
    <property type="match status" value="1"/>
</dbReference>
<evidence type="ECO:0000256" key="2">
    <source>
        <dbReference type="ARBA" id="ARBA00022840"/>
    </source>
</evidence>
<keyword evidence="1 3" id="KW-0547">Nucleotide-binding</keyword>
<sequence length="454" mass="49808">MASEFSKRTKGAEVKAAAWLGRHPGSILAPAAVTTAGLELGWITTGGILGGTAASLGAWYRAHPDTFDRFAAPRIRAWRRRWITYLGPRWRNALIACDLFTTNRKTGELHVPRLLRIRSYSPSVDTLYVKLHPGQHLRQFEAKLPELTEALKVERIAIERVKPRVIALVVERSEPFTEVIEAPEMVYDSDAIELTNLYVGETEYGGDWRLSALGQHLFVAGATGAGKNSVVNALLRGLAPLIRDGAVRLWICDSKQMEFAKLAGIAYRYACEEGDCAELVEEYVADMQATQRGLADQGKRKITPSSVTPLNVLILDEMGALLAYGDASAARGLKRQLALVGSQGRATGHSMVGLVQEPTKDTVPVRDLFTTRVCLRVTSAAHVDMVLGENARLRGALADEIPNAPETSGIGYVIRQRSRVPMRVRAAYVDDRELDELVEFVRAGWRGAGLRVVA</sequence>
<evidence type="ECO:0000259" key="4">
    <source>
        <dbReference type="PROSITE" id="PS50901"/>
    </source>
</evidence>
<dbReference type="SMART" id="SM00382">
    <property type="entry name" value="AAA"/>
    <property type="match status" value="1"/>
</dbReference>
<evidence type="ECO:0000313" key="5">
    <source>
        <dbReference type="EMBL" id="GAA3811443.1"/>
    </source>
</evidence>
<organism evidence="5 6">
    <name type="scientific">Amycolatopsis tucumanensis</name>
    <dbReference type="NCBI Taxonomy" id="401106"/>
    <lineage>
        <taxon>Bacteria</taxon>
        <taxon>Bacillati</taxon>
        <taxon>Actinomycetota</taxon>
        <taxon>Actinomycetes</taxon>
        <taxon>Pseudonocardiales</taxon>
        <taxon>Pseudonocardiaceae</taxon>
        <taxon>Amycolatopsis</taxon>
    </lineage>
</organism>
<dbReference type="SUPFAM" id="SSF52540">
    <property type="entry name" value="P-loop containing nucleoside triphosphate hydrolases"/>
    <property type="match status" value="1"/>
</dbReference>
<feature type="binding site" evidence="3">
    <location>
        <begin position="221"/>
        <end position="228"/>
    </location>
    <ligand>
        <name>ATP</name>
        <dbReference type="ChEBI" id="CHEBI:30616"/>
    </ligand>
</feature>
<dbReference type="EMBL" id="BAABCM010000003">
    <property type="protein sequence ID" value="GAA3811443.1"/>
    <property type="molecule type" value="Genomic_DNA"/>
</dbReference>
<dbReference type="InterPro" id="IPR027417">
    <property type="entry name" value="P-loop_NTPase"/>
</dbReference>
<dbReference type="InterPro" id="IPR050206">
    <property type="entry name" value="FtsK/SpoIIIE/SftA"/>
</dbReference>
<protein>
    <submittedName>
        <fullName evidence="5">FtsK/SpoIIIE domain-containing protein</fullName>
    </submittedName>
</protein>
<evidence type="ECO:0000256" key="1">
    <source>
        <dbReference type="ARBA" id="ARBA00022741"/>
    </source>
</evidence>
<proteinExistence type="predicted"/>
<name>A0ABP7I7E7_9PSEU</name>
<gene>
    <name evidence="5" type="ORF">GCM10022380_31550</name>
</gene>
<comment type="caution">
    <text evidence="5">The sequence shown here is derived from an EMBL/GenBank/DDBJ whole genome shotgun (WGS) entry which is preliminary data.</text>
</comment>